<gene>
    <name evidence="2" type="ORF">GCM10007036_15530</name>
</gene>
<dbReference type="InterPro" id="IPR013216">
    <property type="entry name" value="Methyltransf_11"/>
</dbReference>
<name>A0A917I542_9HYPH</name>
<proteinExistence type="predicted"/>
<evidence type="ECO:0000259" key="1">
    <source>
        <dbReference type="Pfam" id="PF08241"/>
    </source>
</evidence>
<dbReference type="InterPro" id="IPR029063">
    <property type="entry name" value="SAM-dependent_MTases_sf"/>
</dbReference>
<evidence type="ECO:0000313" key="3">
    <source>
        <dbReference type="Proteomes" id="UP000603912"/>
    </source>
</evidence>
<reference evidence="2" key="2">
    <citation type="submission" date="2020-09" db="EMBL/GenBank/DDBJ databases">
        <authorList>
            <person name="Sun Q."/>
            <person name="Zhou Y."/>
        </authorList>
    </citation>
    <scope>NUCLEOTIDE SEQUENCE</scope>
    <source>
        <strain evidence="2">CGMCC 1.12214</strain>
    </source>
</reference>
<dbReference type="SUPFAM" id="SSF53335">
    <property type="entry name" value="S-adenosyl-L-methionine-dependent methyltransferases"/>
    <property type="match status" value="1"/>
</dbReference>
<sequence>MTAEAGDFKFGSVGAFDDSWKALPASERYHFAAGEPAHQVQFAFQNHWRVFQKVMGHTTGGRAIELGCGRGSMAAFFAKAGFETHLLDTSASALDCARRNFEADGLTGHYHQADALATPFPDNQFDVAVSIGLLEHFEDIAPPLEEQIRILKPGGVFLGYVVPERPVSVQTVGAPLNAALRLWDRYTSSETRPAAPPKQELYRNTFNSTAYLDVLDRLAVKNRGAFGMFPVPLVSHSWKFPFTAMSPAAEKRLMATWRTLLAARPGKDAASPDPLRDPWTCAEPWGLAFLVWARK</sequence>
<feature type="domain" description="Methyltransferase type 11" evidence="1">
    <location>
        <begin position="65"/>
        <end position="158"/>
    </location>
</feature>
<keyword evidence="3" id="KW-1185">Reference proteome</keyword>
<dbReference type="CDD" id="cd02440">
    <property type="entry name" value="AdoMet_MTases"/>
    <property type="match status" value="1"/>
</dbReference>
<protein>
    <recommendedName>
        <fullName evidence="1">Methyltransferase type 11 domain-containing protein</fullName>
    </recommendedName>
</protein>
<organism evidence="2 3">
    <name type="scientific">Alsobacter metallidurans</name>
    <dbReference type="NCBI Taxonomy" id="340221"/>
    <lineage>
        <taxon>Bacteria</taxon>
        <taxon>Pseudomonadati</taxon>
        <taxon>Pseudomonadota</taxon>
        <taxon>Alphaproteobacteria</taxon>
        <taxon>Hyphomicrobiales</taxon>
        <taxon>Alsobacteraceae</taxon>
        <taxon>Alsobacter</taxon>
    </lineage>
</organism>
<reference evidence="2" key="1">
    <citation type="journal article" date="2014" name="Int. J. Syst. Evol. Microbiol.">
        <title>Complete genome sequence of Corynebacterium casei LMG S-19264T (=DSM 44701T), isolated from a smear-ripened cheese.</title>
        <authorList>
            <consortium name="US DOE Joint Genome Institute (JGI-PGF)"/>
            <person name="Walter F."/>
            <person name="Albersmeier A."/>
            <person name="Kalinowski J."/>
            <person name="Ruckert C."/>
        </authorList>
    </citation>
    <scope>NUCLEOTIDE SEQUENCE</scope>
    <source>
        <strain evidence="2">CGMCC 1.12214</strain>
    </source>
</reference>
<dbReference type="GO" id="GO:0008757">
    <property type="term" value="F:S-adenosylmethionine-dependent methyltransferase activity"/>
    <property type="evidence" value="ECO:0007669"/>
    <property type="project" value="InterPro"/>
</dbReference>
<dbReference type="RefSeq" id="WP_188517074.1">
    <property type="nucleotide sequence ID" value="NZ_BMES01000001.1"/>
</dbReference>
<dbReference type="EMBL" id="BMES01000001">
    <property type="protein sequence ID" value="GGH15492.1"/>
    <property type="molecule type" value="Genomic_DNA"/>
</dbReference>
<evidence type="ECO:0000313" key="2">
    <source>
        <dbReference type="EMBL" id="GGH15492.1"/>
    </source>
</evidence>
<dbReference type="AlphaFoldDB" id="A0A917I542"/>
<dbReference type="Pfam" id="PF08241">
    <property type="entry name" value="Methyltransf_11"/>
    <property type="match status" value="1"/>
</dbReference>
<dbReference type="Gene3D" id="3.40.50.150">
    <property type="entry name" value="Vaccinia Virus protein VP39"/>
    <property type="match status" value="1"/>
</dbReference>
<accession>A0A917I542</accession>
<dbReference type="PANTHER" id="PTHR43591">
    <property type="entry name" value="METHYLTRANSFERASE"/>
    <property type="match status" value="1"/>
</dbReference>
<dbReference type="PANTHER" id="PTHR43591:SF110">
    <property type="entry name" value="RHODANESE DOMAIN-CONTAINING PROTEIN"/>
    <property type="match status" value="1"/>
</dbReference>
<dbReference type="Proteomes" id="UP000603912">
    <property type="component" value="Unassembled WGS sequence"/>
</dbReference>
<comment type="caution">
    <text evidence="2">The sequence shown here is derived from an EMBL/GenBank/DDBJ whole genome shotgun (WGS) entry which is preliminary data.</text>
</comment>